<accession>A0A933NWM0</accession>
<protein>
    <submittedName>
        <fullName evidence="2">DUF2306 domain-containing protein</fullName>
    </submittedName>
</protein>
<evidence type="ECO:0000256" key="1">
    <source>
        <dbReference type="SAM" id="Phobius"/>
    </source>
</evidence>
<evidence type="ECO:0000313" key="2">
    <source>
        <dbReference type="EMBL" id="MBI4920106.1"/>
    </source>
</evidence>
<evidence type="ECO:0000313" key="3">
    <source>
        <dbReference type="Proteomes" id="UP000782610"/>
    </source>
</evidence>
<comment type="caution">
    <text evidence="2">The sequence shown here is derived from an EMBL/GenBank/DDBJ whole genome shotgun (WGS) entry which is preliminary data.</text>
</comment>
<gene>
    <name evidence="2" type="ORF">HY834_00010</name>
</gene>
<name>A0A933NWM0_9HYPH</name>
<dbReference type="Proteomes" id="UP000782610">
    <property type="component" value="Unassembled WGS sequence"/>
</dbReference>
<dbReference type="AlphaFoldDB" id="A0A933NWM0"/>
<keyword evidence="1" id="KW-0812">Transmembrane</keyword>
<keyword evidence="1" id="KW-1133">Transmembrane helix</keyword>
<feature type="transmembrane region" description="Helical" evidence="1">
    <location>
        <begin position="89"/>
        <end position="111"/>
    </location>
</feature>
<organism evidence="2 3">
    <name type="scientific">Devosia nanyangense</name>
    <dbReference type="NCBI Taxonomy" id="1228055"/>
    <lineage>
        <taxon>Bacteria</taxon>
        <taxon>Pseudomonadati</taxon>
        <taxon>Pseudomonadota</taxon>
        <taxon>Alphaproteobacteria</taxon>
        <taxon>Hyphomicrobiales</taxon>
        <taxon>Devosiaceae</taxon>
        <taxon>Devosia</taxon>
    </lineage>
</organism>
<sequence>MAGSNRADWLIPAGLIALAFIPVAAGMVRLALLAGGGPVTPDNARFVTAPIPVILHIVGVTLYAILGAFQFSPGIRRKHPRWHRLAGRVIVVSGLVAAFSGLWMTMFYAIVPADDLLLHSFRLLAGSGMALSLILGFAAIRRGDVGHHQDWMRRAYAIGLGAGTQALTQLPLLLIFGVPDHLSLALMMGGAWGINIAVAEWLIRRRRSGRRVAVA</sequence>
<feature type="transmembrane region" description="Helical" evidence="1">
    <location>
        <begin position="49"/>
        <end position="69"/>
    </location>
</feature>
<keyword evidence="1" id="KW-0472">Membrane</keyword>
<reference evidence="2" key="1">
    <citation type="submission" date="2020-07" db="EMBL/GenBank/DDBJ databases">
        <title>Huge and variable diversity of episymbiotic CPR bacteria and DPANN archaea in groundwater ecosystems.</title>
        <authorList>
            <person name="He C.Y."/>
            <person name="Keren R."/>
            <person name="Whittaker M."/>
            <person name="Farag I.F."/>
            <person name="Doudna J."/>
            <person name="Cate J.H.D."/>
            <person name="Banfield J.F."/>
        </authorList>
    </citation>
    <scope>NUCLEOTIDE SEQUENCE</scope>
    <source>
        <strain evidence="2">NC_groundwater_1586_Pr3_B-0.1um_66_15</strain>
    </source>
</reference>
<dbReference type="EMBL" id="JACRAF010000001">
    <property type="protein sequence ID" value="MBI4920106.1"/>
    <property type="molecule type" value="Genomic_DNA"/>
</dbReference>
<feature type="transmembrane region" description="Helical" evidence="1">
    <location>
        <begin position="182"/>
        <end position="203"/>
    </location>
</feature>
<proteinExistence type="predicted"/>
<feature type="transmembrane region" description="Helical" evidence="1">
    <location>
        <begin position="123"/>
        <end position="143"/>
    </location>
</feature>
<dbReference type="InterPro" id="IPR018750">
    <property type="entry name" value="DUF2306_membrane"/>
</dbReference>
<dbReference type="Pfam" id="PF10067">
    <property type="entry name" value="DUF2306"/>
    <property type="match status" value="1"/>
</dbReference>
<feature type="transmembrane region" description="Helical" evidence="1">
    <location>
        <begin position="155"/>
        <end position="176"/>
    </location>
</feature>